<dbReference type="EMBL" id="FOYT01000001">
    <property type="protein sequence ID" value="SFR44381.1"/>
    <property type="molecule type" value="Genomic_DNA"/>
</dbReference>
<dbReference type="InterPro" id="IPR011051">
    <property type="entry name" value="RmlC_Cupin_sf"/>
</dbReference>
<dbReference type="STRING" id="553469.SAMN04487947_1510"/>
<gene>
    <name evidence="3" type="ORF">SAMN04487947_1510</name>
</gene>
<organism evidence="3 4">
    <name type="scientific">Halogeometricum rufum</name>
    <dbReference type="NCBI Taxonomy" id="553469"/>
    <lineage>
        <taxon>Archaea</taxon>
        <taxon>Methanobacteriati</taxon>
        <taxon>Methanobacteriota</taxon>
        <taxon>Stenosarchaea group</taxon>
        <taxon>Halobacteria</taxon>
        <taxon>Halobacteriales</taxon>
        <taxon>Haloferacaceae</taxon>
        <taxon>Halogeometricum</taxon>
    </lineage>
</organism>
<feature type="compositionally biased region" description="Basic and acidic residues" evidence="1">
    <location>
        <begin position="1"/>
        <end position="20"/>
    </location>
</feature>
<evidence type="ECO:0000313" key="4">
    <source>
        <dbReference type="Proteomes" id="UP000198531"/>
    </source>
</evidence>
<dbReference type="Gene3D" id="2.60.120.10">
    <property type="entry name" value="Jelly Rolls"/>
    <property type="match status" value="1"/>
</dbReference>
<protein>
    <submittedName>
        <fullName evidence="3">Cupin domain-containing protein</fullName>
    </submittedName>
</protein>
<proteinExistence type="predicted"/>
<evidence type="ECO:0000313" key="3">
    <source>
        <dbReference type="EMBL" id="SFR44381.1"/>
    </source>
</evidence>
<keyword evidence="4" id="KW-1185">Reference proteome</keyword>
<dbReference type="InterPro" id="IPR014710">
    <property type="entry name" value="RmlC-like_jellyroll"/>
</dbReference>
<feature type="domain" description="Cupin type-2" evidence="2">
    <location>
        <begin position="90"/>
        <end position="148"/>
    </location>
</feature>
<feature type="region of interest" description="Disordered" evidence="1">
    <location>
        <begin position="1"/>
        <end position="65"/>
    </location>
</feature>
<dbReference type="SUPFAM" id="SSF51182">
    <property type="entry name" value="RmlC-like cupins"/>
    <property type="match status" value="1"/>
</dbReference>
<reference evidence="4" key="1">
    <citation type="submission" date="2016-10" db="EMBL/GenBank/DDBJ databases">
        <authorList>
            <person name="Varghese N."/>
            <person name="Submissions S."/>
        </authorList>
    </citation>
    <scope>NUCLEOTIDE SEQUENCE [LARGE SCALE GENOMIC DNA]</scope>
    <source>
        <strain evidence="4">CGMCC 1.7736</strain>
    </source>
</reference>
<dbReference type="AlphaFoldDB" id="A0A1I6GQL8"/>
<dbReference type="Proteomes" id="UP000198531">
    <property type="component" value="Unassembled WGS sequence"/>
</dbReference>
<accession>A0A1I6GQL8</accession>
<name>A0A1I6GQL8_9EURY</name>
<dbReference type="InterPro" id="IPR013096">
    <property type="entry name" value="Cupin_2"/>
</dbReference>
<sequence length="249" mass="27125">MEPEARSDSRRQSTDERGERTLSTGRPLVDGTPVDGPTLELDPDGASGVRLRQSPHPLVSDPASKTWATLLERPDSGETDRPVLVQWVSPDSPEPPVHHHPKTETFRTIEGEVTVVREGDSIRLGPGESLTVEPGREHTFRNDTDDVVAFEAELPSLRTAKGLYTAWGVAHERGRDEDGDYPGPGLVESLAVAADLSGETTMAAVPLPGRRLLWATVGRVARLSGATGIDDAYLDDSFWNQHVEQPAWE</sequence>
<dbReference type="CDD" id="cd02208">
    <property type="entry name" value="cupin_RmlC-like"/>
    <property type="match status" value="1"/>
</dbReference>
<dbReference type="Pfam" id="PF07883">
    <property type="entry name" value="Cupin_2"/>
    <property type="match status" value="1"/>
</dbReference>
<evidence type="ECO:0000256" key="1">
    <source>
        <dbReference type="SAM" id="MobiDB-lite"/>
    </source>
</evidence>
<evidence type="ECO:0000259" key="2">
    <source>
        <dbReference type="Pfam" id="PF07883"/>
    </source>
</evidence>